<evidence type="ECO:0000259" key="3">
    <source>
        <dbReference type="SMART" id="SM00849"/>
    </source>
</evidence>
<keyword evidence="1 2" id="KW-0378">Hydrolase</keyword>
<evidence type="ECO:0000313" key="5">
    <source>
        <dbReference type="Proteomes" id="UP000290253"/>
    </source>
</evidence>
<organism evidence="4 5">
    <name type="scientific">Silvibacterium dinghuense</name>
    <dbReference type="NCBI Taxonomy" id="1560006"/>
    <lineage>
        <taxon>Bacteria</taxon>
        <taxon>Pseudomonadati</taxon>
        <taxon>Acidobacteriota</taxon>
        <taxon>Terriglobia</taxon>
        <taxon>Terriglobales</taxon>
        <taxon>Acidobacteriaceae</taxon>
        <taxon>Silvibacterium</taxon>
    </lineage>
</organism>
<dbReference type="InterPro" id="IPR050114">
    <property type="entry name" value="UPF0173_UPF0282_UlaG_hydrolase"/>
</dbReference>
<name>A0A4Q1SEK9_9BACT</name>
<comment type="similarity">
    <text evidence="2">Belongs to the UPF0173 family.</text>
</comment>
<dbReference type="PANTHER" id="PTHR43546">
    <property type="entry name" value="UPF0173 METAL-DEPENDENT HYDROLASE MJ1163-RELATED"/>
    <property type="match status" value="1"/>
</dbReference>
<dbReference type="EMBL" id="SDMK01000002">
    <property type="protein sequence ID" value="RXS95368.1"/>
    <property type="molecule type" value="Genomic_DNA"/>
</dbReference>
<feature type="domain" description="Metallo-beta-lactamase" evidence="3">
    <location>
        <begin position="13"/>
        <end position="201"/>
    </location>
</feature>
<evidence type="ECO:0000256" key="2">
    <source>
        <dbReference type="HAMAP-Rule" id="MF_00457"/>
    </source>
</evidence>
<dbReference type="HAMAP" id="MF_00457">
    <property type="entry name" value="UPF0173"/>
    <property type="match status" value="1"/>
</dbReference>
<sequence>MTDFKGTSITWLGHASALITTAQGTQILIDPFFAQSPTFPKDYVLPEKLDLVLLTHGHFDHIADAEPLAKQYKSQVVGMVELAGWLASKGVENTVGMNLGGTYRFKDVAITMVEAKHSASIQDGDKTLYAGVAAGFILTIDNGPVIYHAGDTSLFSDMKLIGELYQPEIGLLPIGDHYTMGPKAGAIAAQYLGLKTVIPIHWGTFPGLTGTPAELRKHLATGIEITELAPGETAK</sequence>
<dbReference type="InterPro" id="IPR036866">
    <property type="entry name" value="RibonucZ/Hydroxyglut_hydro"/>
</dbReference>
<dbReference type="NCBIfam" id="NF001911">
    <property type="entry name" value="PRK00685.1"/>
    <property type="match status" value="1"/>
</dbReference>
<dbReference type="Proteomes" id="UP000290253">
    <property type="component" value="Unassembled WGS sequence"/>
</dbReference>
<dbReference type="InterPro" id="IPR001279">
    <property type="entry name" value="Metallo-B-lactamas"/>
</dbReference>
<gene>
    <name evidence="4" type="ORF">ESZ00_12360</name>
</gene>
<dbReference type="OrthoDB" id="9789133at2"/>
<reference evidence="4 5" key="1">
    <citation type="journal article" date="2016" name="Int. J. Syst. Evol. Microbiol.">
        <title>Acidipila dinghuensis sp. nov., an acidobacterium isolated from forest soil.</title>
        <authorList>
            <person name="Jiang Y.W."/>
            <person name="Wang J."/>
            <person name="Chen M.H."/>
            <person name="Lv Y.Y."/>
            <person name="Qiu L.H."/>
        </authorList>
    </citation>
    <scope>NUCLEOTIDE SEQUENCE [LARGE SCALE GENOMIC DNA]</scope>
    <source>
        <strain evidence="4 5">DHOF10</strain>
    </source>
</reference>
<dbReference type="Pfam" id="PF12706">
    <property type="entry name" value="Lactamase_B_2"/>
    <property type="match status" value="1"/>
</dbReference>
<dbReference type="Gene3D" id="3.60.15.10">
    <property type="entry name" value="Ribonuclease Z/Hydroxyacylglutathione hydrolase-like"/>
    <property type="match status" value="1"/>
</dbReference>
<proteinExistence type="inferred from homology"/>
<dbReference type="GO" id="GO:0016787">
    <property type="term" value="F:hydrolase activity"/>
    <property type="evidence" value="ECO:0007669"/>
    <property type="project" value="UniProtKB-UniRule"/>
</dbReference>
<dbReference type="SMART" id="SM00849">
    <property type="entry name" value="Lactamase_B"/>
    <property type="match status" value="1"/>
</dbReference>
<dbReference type="RefSeq" id="WP_129208565.1">
    <property type="nucleotide sequence ID" value="NZ_BMGU01000004.1"/>
</dbReference>
<dbReference type="SUPFAM" id="SSF56281">
    <property type="entry name" value="Metallo-hydrolase/oxidoreductase"/>
    <property type="match status" value="1"/>
</dbReference>
<comment type="caution">
    <text evidence="4">The sequence shown here is derived from an EMBL/GenBank/DDBJ whole genome shotgun (WGS) entry which is preliminary data.</text>
</comment>
<evidence type="ECO:0000256" key="1">
    <source>
        <dbReference type="ARBA" id="ARBA00022801"/>
    </source>
</evidence>
<accession>A0A4Q1SEK9</accession>
<dbReference type="PANTHER" id="PTHR43546:SF3">
    <property type="entry name" value="UPF0173 METAL-DEPENDENT HYDROLASE MJ1163"/>
    <property type="match status" value="1"/>
</dbReference>
<dbReference type="AlphaFoldDB" id="A0A4Q1SEK9"/>
<dbReference type="InterPro" id="IPR022877">
    <property type="entry name" value="UPF0173"/>
</dbReference>
<keyword evidence="5" id="KW-1185">Reference proteome</keyword>
<protein>
    <recommendedName>
        <fullName evidence="2">UPF0173 metal-dependent hydrolase ESZ00_12360</fullName>
    </recommendedName>
</protein>
<evidence type="ECO:0000313" key="4">
    <source>
        <dbReference type="EMBL" id="RXS95368.1"/>
    </source>
</evidence>